<sequence length="67" mass="7480">MAETLLTIVGIVKIVIILIGDSSARELRLFDYDLVLQKLSSTGAKSSPEIRAMNSPLRRRSFCRNQS</sequence>
<evidence type="ECO:0000313" key="2">
    <source>
        <dbReference type="Proteomes" id="UP001341840"/>
    </source>
</evidence>
<gene>
    <name evidence="1" type="ORF">PIB30_081312</name>
</gene>
<dbReference type="EMBL" id="JASCZI010182454">
    <property type="protein sequence ID" value="MED6187945.1"/>
    <property type="molecule type" value="Genomic_DNA"/>
</dbReference>
<dbReference type="Proteomes" id="UP001341840">
    <property type="component" value="Unassembled WGS sequence"/>
</dbReference>
<evidence type="ECO:0000313" key="1">
    <source>
        <dbReference type="EMBL" id="MED6187945.1"/>
    </source>
</evidence>
<name>A0ABU6WSI7_9FABA</name>
<comment type="caution">
    <text evidence="1">The sequence shown here is derived from an EMBL/GenBank/DDBJ whole genome shotgun (WGS) entry which is preliminary data.</text>
</comment>
<keyword evidence="2" id="KW-1185">Reference proteome</keyword>
<protein>
    <submittedName>
        <fullName evidence="1">Uncharacterized protein</fullName>
    </submittedName>
</protein>
<proteinExistence type="predicted"/>
<accession>A0ABU6WSI7</accession>
<reference evidence="1 2" key="1">
    <citation type="journal article" date="2023" name="Plants (Basel)">
        <title>Bridging the Gap: Combining Genomics and Transcriptomics Approaches to Understand Stylosanthes scabra, an Orphan Legume from the Brazilian Caatinga.</title>
        <authorList>
            <person name="Ferreira-Neto J.R.C."/>
            <person name="da Silva M.D."/>
            <person name="Binneck E."/>
            <person name="de Melo N.F."/>
            <person name="da Silva R.H."/>
            <person name="de Melo A.L.T.M."/>
            <person name="Pandolfi V."/>
            <person name="Bustamante F.O."/>
            <person name="Brasileiro-Vidal A.C."/>
            <person name="Benko-Iseppon A.M."/>
        </authorList>
    </citation>
    <scope>NUCLEOTIDE SEQUENCE [LARGE SCALE GENOMIC DNA]</scope>
    <source>
        <tissue evidence="1">Leaves</tissue>
    </source>
</reference>
<organism evidence="1 2">
    <name type="scientific">Stylosanthes scabra</name>
    <dbReference type="NCBI Taxonomy" id="79078"/>
    <lineage>
        <taxon>Eukaryota</taxon>
        <taxon>Viridiplantae</taxon>
        <taxon>Streptophyta</taxon>
        <taxon>Embryophyta</taxon>
        <taxon>Tracheophyta</taxon>
        <taxon>Spermatophyta</taxon>
        <taxon>Magnoliopsida</taxon>
        <taxon>eudicotyledons</taxon>
        <taxon>Gunneridae</taxon>
        <taxon>Pentapetalae</taxon>
        <taxon>rosids</taxon>
        <taxon>fabids</taxon>
        <taxon>Fabales</taxon>
        <taxon>Fabaceae</taxon>
        <taxon>Papilionoideae</taxon>
        <taxon>50 kb inversion clade</taxon>
        <taxon>dalbergioids sensu lato</taxon>
        <taxon>Dalbergieae</taxon>
        <taxon>Pterocarpus clade</taxon>
        <taxon>Stylosanthes</taxon>
    </lineage>
</organism>